<reference evidence="1 2" key="1">
    <citation type="submission" date="2018-06" db="EMBL/GenBank/DDBJ databases">
        <title>Complete genome of Desulfovibrio indonesiensis P37SLT.</title>
        <authorList>
            <person name="Crispim J.S."/>
            <person name="Vidigal P.M.P."/>
            <person name="Silva L.C.F."/>
            <person name="Laguardia C.N."/>
            <person name="Araujo L.C."/>
            <person name="Dias R.S."/>
            <person name="Sousa M.P."/>
            <person name="Paula S.O."/>
            <person name="Silva C."/>
        </authorList>
    </citation>
    <scope>NUCLEOTIDE SEQUENCE [LARGE SCALE GENOMIC DNA]</scope>
    <source>
        <strain evidence="1 2">P37SLT</strain>
    </source>
</reference>
<gene>
    <name evidence="1" type="ORF">DPQ33_18015</name>
</gene>
<dbReference type="EMBL" id="QMIE01000031">
    <property type="protein sequence ID" value="TVM13867.1"/>
    <property type="molecule type" value="Genomic_DNA"/>
</dbReference>
<organism evidence="1 2">
    <name type="scientific">Oceanidesulfovibrio indonesiensis</name>
    <dbReference type="NCBI Taxonomy" id="54767"/>
    <lineage>
        <taxon>Bacteria</taxon>
        <taxon>Pseudomonadati</taxon>
        <taxon>Thermodesulfobacteriota</taxon>
        <taxon>Desulfovibrionia</taxon>
        <taxon>Desulfovibrionales</taxon>
        <taxon>Desulfovibrionaceae</taxon>
        <taxon>Oceanidesulfovibrio</taxon>
    </lineage>
</organism>
<protein>
    <submittedName>
        <fullName evidence="1">Uncharacterized protein</fullName>
    </submittedName>
</protein>
<name>A0A7M3M9X5_9BACT</name>
<accession>A0A7M3M9X5</accession>
<evidence type="ECO:0000313" key="1">
    <source>
        <dbReference type="EMBL" id="TVM13867.1"/>
    </source>
</evidence>
<proteinExistence type="predicted"/>
<dbReference type="AlphaFoldDB" id="A0A7M3M9X5"/>
<dbReference type="Proteomes" id="UP000448292">
    <property type="component" value="Unassembled WGS sequence"/>
</dbReference>
<keyword evidence="2" id="KW-1185">Reference proteome</keyword>
<comment type="caution">
    <text evidence="1">The sequence shown here is derived from an EMBL/GenBank/DDBJ whole genome shotgun (WGS) entry which is preliminary data.</text>
</comment>
<evidence type="ECO:0000313" key="2">
    <source>
        <dbReference type="Proteomes" id="UP000448292"/>
    </source>
</evidence>
<sequence length="71" mass="8253">MCISNTDIESILRQIEQCKDSDAKRRLLEKADPCKNCMARDDCDKNAECGHLQGFLVEQRNLIETILRRKK</sequence>